<evidence type="ECO:0000256" key="3">
    <source>
        <dbReference type="PIRNR" id="PIRNR000185"/>
    </source>
</evidence>
<protein>
    <recommendedName>
        <fullName evidence="3">Glutamate dehydrogenase</fullName>
    </recommendedName>
</protein>
<feature type="domain" description="Glutamate/phenylalanine/leucine/valine/L-tryptophan dehydrogenase C-terminal" evidence="4">
    <location>
        <begin position="205"/>
        <end position="445"/>
    </location>
</feature>
<comment type="similarity">
    <text evidence="1 3">Belongs to the Glu/Leu/Phe/Val dehydrogenases family.</text>
</comment>
<accession>A0ABS6N2Y6</accession>
<dbReference type="InterPro" id="IPR033524">
    <property type="entry name" value="Glu/Leu/Phe/Val_DH_AS"/>
</dbReference>
<proteinExistence type="inferred from homology"/>
<reference evidence="5" key="1">
    <citation type="submission" date="2021-06" db="EMBL/GenBank/DDBJ databases">
        <title>Thalassococcus sp. CAU 1522 isolated from sea sand, Republic of Korea.</title>
        <authorList>
            <person name="Kim W."/>
        </authorList>
    </citation>
    <scope>NUCLEOTIDE SEQUENCE</scope>
    <source>
        <strain evidence="5">CAU 1522</strain>
    </source>
</reference>
<dbReference type="Proteomes" id="UP001166293">
    <property type="component" value="Unassembled WGS sequence"/>
</dbReference>
<sequence length="447" mass="47592">MNRHDALTSAFLQELGPHTDHQPVFLQAVEEVARDVLTIEKNDAGWAAARVLHRLAEPDRILSFRVTWEDDAGTVHVNRGWRVQTSNAIGPYKGGLRFHPSVSVDVLKFLGFEQCFKNALTGLPLGGAKGGSDFDPSGRSRREIMRFCQAFMRALGPFIGPDRDVPAGDINVGPREIGFLFGAWRSQHDVFAGALTGKGLSYGGSEMRIEATGFGLVYFVCAMLAESGDAIEGKRVAISGKGNVATHAALKAIDSGATVITLSDTAGTLYAPDGLNRDTVAWVQARKAAGKDIADPPRDSGARFETDALPWIFEPEIALPCATQNEMDADMAKALVDGGCMVLAEGANMPLTADAAAVVETAGMAYAPGKAANAGGVAVSGLEMSQNSHRRFLDAGQIDAALRDIMHSIHAETAGEGRDSDRIDYRRGANVAAYRRLARAITAQGVI</sequence>
<keyword evidence="6" id="KW-1185">Reference proteome</keyword>
<evidence type="ECO:0000259" key="4">
    <source>
        <dbReference type="SMART" id="SM00839"/>
    </source>
</evidence>
<dbReference type="SMART" id="SM00839">
    <property type="entry name" value="ELFV_dehydrog"/>
    <property type="match status" value="1"/>
</dbReference>
<evidence type="ECO:0000256" key="2">
    <source>
        <dbReference type="ARBA" id="ARBA00023002"/>
    </source>
</evidence>
<dbReference type="Pfam" id="PF02812">
    <property type="entry name" value="ELFV_dehydrog_N"/>
    <property type="match status" value="1"/>
</dbReference>
<dbReference type="PANTHER" id="PTHR43571">
    <property type="entry name" value="NADP-SPECIFIC GLUTAMATE DEHYDROGENASE 1-RELATED"/>
    <property type="match status" value="1"/>
</dbReference>
<organism evidence="5 6">
    <name type="scientific">Thalassococcus arenae</name>
    <dbReference type="NCBI Taxonomy" id="2851652"/>
    <lineage>
        <taxon>Bacteria</taxon>
        <taxon>Pseudomonadati</taxon>
        <taxon>Pseudomonadota</taxon>
        <taxon>Alphaproteobacteria</taxon>
        <taxon>Rhodobacterales</taxon>
        <taxon>Roseobacteraceae</taxon>
        <taxon>Thalassococcus</taxon>
    </lineage>
</organism>
<dbReference type="InterPro" id="IPR050724">
    <property type="entry name" value="Glu_Leu_Phe_Val_DH"/>
</dbReference>
<keyword evidence="2 3" id="KW-0560">Oxidoreductase</keyword>
<evidence type="ECO:0000256" key="1">
    <source>
        <dbReference type="ARBA" id="ARBA00006382"/>
    </source>
</evidence>
<dbReference type="NCBIfam" id="NF006929">
    <property type="entry name" value="PRK09414.1"/>
    <property type="match status" value="1"/>
</dbReference>
<evidence type="ECO:0000313" key="6">
    <source>
        <dbReference type="Proteomes" id="UP001166293"/>
    </source>
</evidence>
<evidence type="ECO:0000313" key="5">
    <source>
        <dbReference type="EMBL" id="MBV2358384.1"/>
    </source>
</evidence>
<dbReference type="InterPro" id="IPR006097">
    <property type="entry name" value="Glu/Leu/Phe/Val/Trp_DH_dimer"/>
</dbReference>
<dbReference type="InterPro" id="IPR006096">
    <property type="entry name" value="Glu/Leu/Phe/Val/Trp_DH_C"/>
</dbReference>
<dbReference type="PANTHER" id="PTHR43571:SF1">
    <property type="entry name" value="NADP-SPECIFIC GLUTAMATE DEHYDROGENASE 1-RELATED"/>
    <property type="match status" value="1"/>
</dbReference>
<dbReference type="EMBL" id="JAHRWL010000001">
    <property type="protein sequence ID" value="MBV2358384.1"/>
    <property type="molecule type" value="Genomic_DNA"/>
</dbReference>
<name>A0ABS6N2Y6_9RHOB</name>
<dbReference type="PROSITE" id="PS00074">
    <property type="entry name" value="GLFV_DEHYDROGENASE"/>
    <property type="match status" value="1"/>
</dbReference>
<comment type="caution">
    <text evidence="5">The sequence shown here is derived from an EMBL/GenBank/DDBJ whole genome shotgun (WGS) entry which is preliminary data.</text>
</comment>
<dbReference type="RefSeq" id="WP_217776251.1">
    <property type="nucleotide sequence ID" value="NZ_JAHRWL010000001.1"/>
</dbReference>
<dbReference type="InterPro" id="IPR014362">
    <property type="entry name" value="Glu_DH"/>
</dbReference>
<dbReference type="GO" id="GO:0004354">
    <property type="term" value="F:glutamate dehydrogenase (NADP+) activity"/>
    <property type="evidence" value="ECO:0007669"/>
    <property type="project" value="UniProtKB-EC"/>
</dbReference>
<gene>
    <name evidence="5" type="primary">gdhA</name>
    <name evidence="5" type="ORF">KUH32_01230</name>
</gene>
<dbReference type="Pfam" id="PF00208">
    <property type="entry name" value="ELFV_dehydrog"/>
    <property type="match status" value="1"/>
</dbReference>
<dbReference type="PIRSF" id="PIRSF000185">
    <property type="entry name" value="Glu_DH"/>
    <property type="match status" value="1"/>
</dbReference>